<proteinExistence type="predicted"/>
<evidence type="ECO:0000256" key="3">
    <source>
        <dbReference type="SAM" id="Phobius"/>
    </source>
</evidence>
<sequence length="288" mass="30114">MRTPRVAGRAVALVAVSLVLLGGCSNEPEFGSDSPSPGGAVADRAQSPGFAPSPAQAESVTTERSEVVTGRLALAADDPIETSRAVTTVVESYDGRVDQRSEQPGTDDSDPSASLTVRIPADRIDPALDEISATGEVVDVSISREDVTLQVQDLEARIAALQATVDRLRELIGQATSTQDLITAETALSERQGELDSLLARQRYLGDQVAMASITVSISTPDDAPRDDRGFVAGLKSGWDALLGAGAALVTFAGAVIPWVVFFAVAGAVGYGAVRLVRVARRDRRAES</sequence>
<dbReference type="RefSeq" id="WP_072739599.1">
    <property type="nucleotide sequence ID" value="NZ_CP048813.1"/>
</dbReference>
<name>A0A1G8Q200_9NOCA</name>
<accession>A0A1G8Q200</accession>
<evidence type="ECO:0000313" key="6">
    <source>
        <dbReference type="EMBL" id="SDI98753.1"/>
    </source>
</evidence>
<feature type="region of interest" description="Disordered" evidence="2">
    <location>
        <begin position="92"/>
        <end position="114"/>
    </location>
</feature>
<evidence type="ECO:0000256" key="2">
    <source>
        <dbReference type="SAM" id="MobiDB-lite"/>
    </source>
</evidence>
<keyword evidence="3" id="KW-0812">Transmembrane</keyword>
<dbReference type="Proteomes" id="UP000183263">
    <property type="component" value="Unassembled WGS sequence"/>
</dbReference>
<keyword evidence="3" id="KW-0472">Membrane</keyword>
<evidence type="ECO:0000256" key="1">
    <source>
        <dbReference type="SAM" id="Coils"/>
    </source>
</evidence>
<keyword evidence="3" id="KW-1133">Transmembrane helix</keyword>
<evidence type="ECO:0000259" key="5">
    <source>
        <dbReference type="Pfam" id="PF14257"/>
    </source>
</evidence>
<protein>
    <recommendedName>
        <fullName evidence="5">DUF4349 domain-containing protein</fullName>
    </recommendedName>
</protein>
<keyword evidence="1" id="KW-0175">Coiled coil</keyword>
<dbReference type="EMBL" id="FNDN01000014">
    <property type="protein sequence ID" value="SDI98753.1"/>
    <property type="molecule type" value="Genomic_DNA"/>
</dbReference>
<feature type="chain" id="PRO_5038639373" description="DUF4349 domain-containing protein" evidence="4">
    <location>
        <begin position="23"/>
        <end position="288"/>
    </location>
</feature>
<keyword evidence="7" id="KW-1185">Reference proteome</keyword>
<feature type="signal peptide" evidence="4">
    <location>
        <begin position="1"/>
        <end position="22"/>
    </location>
</feature>
<feature type="coiled-coil region" evidence="1">
    <location>
        <begin position="144"/>
        <end position="178"/>
    </location>
</feature>
<dbReference type="OrthoDB" id="186919at2"/>
<dbReference type="AlphaFoldDB" id="A0A1G8Q200"/>
<reference evidence="6 7" key="1">
    <citation type="submission" date="2016-10" db="EMBL/GenBank/DDBJ databases">
        <authorList>
            <person name="de Groot N.N."/>
        </authorList>
    </citation>
    <scope>NUCLEOTIDE SEQUENCE [LARGE SCALE GENOMIC DNA]</scope>
    <source>
        <strain evidence="6 7">DSM 44892</strain>
    </source>
</reference>
<dbReference type="Pfam" id="PF14257">
    <property type="entry name" value="DUF4349"/>
    <property type="match status" value="1"/>
</dbReference>
<feature type="domain" description="DUF4349" evidence="5">
    <location>
        <begin position="65"/>
        <end position="270"/>
    </location>
</feature>
<dbReference type="PROSITE" id="PS51257">
    <property type="entry name" value="PROKAR_LIPOPROTEIN"/>
    <property type="match status" value="1"/>
</dbReference>
<keyword evidence="4" id="KW-0732">Signal</keyword>
<evidence type="ECO:0000313" key="7">
    <source>
        <dbReference type="Proteomes" id="UP000183263"/>
    </source>
</evidence>
<feature type="transmembrane region" description="Helical" evidence="3">
    <location>
        <begin position="241"/>
        <end position="274"/>
    </location>
</feature>
<evidence type="ECO:0000256" key="4">
    <source>
        <dbReference type="SAM" id="SignalP"/>
    </source>
</evidence>
<gene>
    <name evidence="6" type="ORF">SAMN05444695_11449</name>
</gene>
<dbReference type="InterPro" id="IPR025645">
    <property type="entry name" value="DUF4349"/>
</dbReference>
<feature type="region of interest" description="Disordered" evidence="2">
    <location>
        <begin position="27"/>
        <end position="64"/>
    </location>
</feature>
<organism evidence="6 7">
    <name type="scientific">Rhodococcus triatomae</name>
    <dbReference type="NCBI Taxonomy" id="300028"/>
    <lineage>
        <taxon>Bacteria</taxon>
        <taxon>Bacillati</taxon>
        <taxon>Actinomycetota</taxon>
        <taxon>Actinomycetes</taxon>
        <taxon>Mycobacteriales</taxon>
        <taxon>Nocardiaceae</taxon>
        <taxon>Rhodococcus</taxon>
    </lineage>
</organism>